<dbReference type="PANTHER" id="PTHR45953">
    <property type="entry name" value="IDURONATE 2-SULFATASE"/>
    <property type="match status" value="1"/>
</dbReference>
<dbReference type="InterPro" id="IPR003343">
    <property type="entry name" value="Big_2"/>
</dbReference>
<dbReference type="AlphaFoldDB" id="A0A3D9L0N8"/>
<dbReference type="Proteomes" id="UP000256779">
    <property type="component" value="Unassembled WGS sequence"/>
</dbReference>
<dbReference type="GO" id="GO:0005737">
    <property type="term" value="C:cytoplasm"/>
    <property type="evidence" value="ECO:0007669"/>
    <property type="project" value="TreeGrafter"/>
</dbReference>
<reference evidence="5 6" key="1">
    <citation type="submission" date="2018-07" db="EMBL/GenBank/DDBJ databases">
        <title>Genomic Encyclopedia of Type Strains, Phase IV (KMG-IV): sequencing the most valuable type-strain genomes for metagenomic binning, comparative biology and taxonomic classification.</title>
        <authorList>
            <person name="Goeker M."/>
        </authorList>
    </citation>
    <scope>NUCLEOTIDE SEQUENCE [LARGE SCALE GENOMIC DNA]</scope>
    <source>
        <strain evidence="5 6">DSM 4134</strain>
    </source>
</reference>
<dbReference type="Pfam" id="PF02368">
    <property type="entry name" value="Big_2"/>
    <property type="match status" value="1"/>
</dbReference>
<keyword evidence="3" id="KW-0732">Signal</keyword>
<dbReference type="Gene3D" id="2.60.40.1080">
    <property type="match status" value="1"/>
</dbReference>
<gene>
    <name evidence="5" type="ORF">C7460_11659</name>
</gene>
<dbReference type="InterPro" id="IPR026444">
    <property type="entry name" value="Secre_tail"/>
</dbReference>
<feature type="chain" id="PRO_5017788216" evidence="3">
    <location>
        <begin position="18"/>
        <end position="774"/>
    </location>
</feature>
<protein>
    <submittedName>
        <fullName evidence="5">Putative secreted protein (Por secretion system target)</fullName>
    </submittedName>
</protein>
<organism evidence="5 6">
    <name type="scientific">Marinoscillum furvescens DSM 4134</name>
    <dbReference type="NCBI Taxonomy" id="1122208"/>
    <lineage>
        <taxon>Bacteria</taxon>
        <taxon>Pseudomonadati</taxon>
        <taxon>Bacteroidota</taxon>
        <taxon>Cytophagia</taxon>
        <taxon>Cytophagales</taxon>
        <taxon>Reichenbachiellaceae</taxon>
        <taxon>Marinoscillum</taxon>
    </lineage>
</organism>
<dbReference type="GO" id="GO:0008484">
    <property type="term" value="F:sulfuric ester hydrolase activity"/>
    <property type="evidence" value="ECO:0007669"/>
    <property type="project" value="TreeGrafter"/>
</dbReference>
<dbReference type="PANTHER" id="PTHR45953:SF1">
    <property type="entry name" value="IDURONATE 2-SULFATASE"/>
    <property type="match status" value="1"/>
</dbReference>
<dbReference type="InterPro" id="IPR008964">
    <property type="entry name" value="Invasin/intimin_cell_adhesion"/>
</dbReference>
<evidence type="ECO:0000313" key="6">
    <source>
        <dbReference type="Proteomes" id="UP000256779"/>
    </source>
</evidence>
<evidence type="ECO:0000313" key="5">
    <source>
        <dbReference type="EMBL" id="RED96001.1"/>
    </source>
</evidence>
<dbReference type="RefSeq" id="WP_221409549.1">
    <property type="nucleotide sequence ID" value="NZ_QREG01000016.1"/>
</dbReference>
<dbReference type="InterPro" id="IPR000917">
    <property type="entry name" value="Sulfatase_N"/>
</dbReference>
<keyword evidence="2" id="KW-0378">Hydrolase</keyword>
<comment type="caution">
    <text evidence="5">The sequence shown here is derived from an EMBL/GenBank/DDBJ whole genome shotgun (WGS) entry which is preliminary data.</text>
</comment>
<dbReference type="SUPFAM" id="SSF53649">
    <property type="entry name" value="Alkaline phosphatase-like"/>
    <property type="match status" value="1"/>
</dbReference>
<sequence length="774" mass="86700">MRLILALLLVISLQATAQDRPNILWILTDDQRMDSNGIFNKTTTGISDSPLGMVSSPNVDALAAEGVFFVNNYCNSPACAPSRGSMITGKYPHHTGIYGFEQTHDQVDYFTKTLPELMSDLGYRTTLMGKSGYRIFEWGPGVTWNDLGFYDFKIDNKNDLAKLGFSDWFSNVFWEGGKKVGVRNEFHFPDGSMKYYYTEREGGLTAQDAADKAAIVEELDLLFSYTRSNPNLIIGGVNSQESGKTLDGYVLDEFKNYLENQDKTYTTLAGKTVQGAKPSQPQFLSLSFHFPHTPVMPPKEYRDKFKDEIYAIPEFDQSEVDKLPAQMKDLYEQLQIDGLSYEEKQQAIRDYYAFCAYGDHLVGEAIDAFKAYSERNGQEYLILYVTGDHGWHLGEQGIEAKFTPWQLSNHGAAIVVSSDKTKYPPGEVYEGFTEYVDFVPTMLAAAGADLSNEAYEFLDGQDMGARLQEDDVPKAYIIGEINSVGGPRAYMRTEDFAFSMRTRKGWGRPGKQYAPNENIEWALNASFEEASLALYDLRVDPAERSNVSFDPAYKELTEWFRQKLGNIVLGDGRIETDWSQQNVWNRTDFALGADDKKLNIPEEIVPKVAHVKIAESRMEVEPGERYQLTAEAGAEPITWSSNNPEVATVSATGEVTCLAEGSAGIHATLANGASDVCVVYTAQETPEEPALGAKKKSKLAHPFPNPFENELNIEGLKGQIDQIEVVDEAGRQIEQITGVHSLEMKYIGKEWKSGTYFLRLYRGDEVEVFKVLKK</sequence>
<proteinExistence type="predicted"/>
<dbReference type="CDD" id="cd16153">
    <property type="entry name" value="sulfatase_like"/>
    <property type="match status" value="1"/>
</dbReference>
<evidence type="ECO:0000259" key="4">
    <source>
        <dbReference type="SMART" id="SM00635"/>
    </source>
</evidence>
<dbReference type="SMART" id="SM00635">
    <property type="entry name" value="BID_2"/>
    <property type="match status" value="1"/>
</dbReference>
<evidence type="ECO:0000256" key="1">
    <source>
        <dbReference type="ARBA" id="ARBA00022723"/>
    </source>
</evidence>
<dbReference type="NCBIfam" id="TIGR04183">
    <property type="entry name" value="Por_Secre_tail"/>
    <property type="match status" value="1"/>
</dbReference>
<feature type="domain" description="BIG2" evidence="4">
    <location>
        <begin position="607"/>
        <end position="679"/>
    </location>
</feature>
<feature type="signal peptide" evidence="3">
    <location>
        <begin position="1"/>
        <end position="17"/>
    </location>
</feature>
<dbReference type="Pfam" id="PF00884">
    <property type="entry name" value="Sulfatase"/>
    <property type="match status" value="1"/>
</dbReference>
<dbReference type="EMBL" id="QREG01000016">
    <property type="protein sequence ID" value="RED96001.1"/>
    <property type="molecule type" value="Genomic_DNA"/>
</dbReference>
<accession>A0A3D9L0N8</accession>
<dbReference type="GO" id="GO:0046872">
    <property type="term" value="F:metal ion binding"/>
    <property type="evidence" value="ECO:0007669"/>
    <property type="project" value="UniProtKB-KW"/>
</dbReference>
<evidence type="ECO:0000256" key="3">
    <source>
        <dbReference type="SAM" id="SignalP"/>
    </source>
</evidence>
<dbReference type="SUPFAM" id="SSF49373">
    <property type="entry name" value="Invasin/intimin cell-adhesion fragments"/>
    <property type="match status" value="1"/>
</dbReference>
<keyword evidence="1" id="KW-0479">Metal-binding</keyword>
<keyword evidence="6" id="KW-1185">Reference proteome</keyword>
<dbReference type="Gene3D" id="3.40.720.10">
    <property type="entry name" value="Alkaline Phosphatase, subunit A"/>
    <property type="match status" value="1"/>
</dbReference>
<dbReference type="InterPro" id="IPR017850">
    <property type="entry name" value="Alkaline_phosphatase_core_sf"/>
</dbReference>
<evidence type="ECO:0000256" key="2">
    <source>
        <dbReference type="ARBA" id="ARBA00022801"/>
    </source>
</evidence>
<name>A0A3D9L0N8_MARFU</name>